<dbReference type="EMBL" id="CABFPH010000034">
    <property type="protein sequence ID" value="VUD72120.1"/>
    <property type="molecule type" value="Genomic_DNA"/>
</dbReference>
<evidence type="ECO:0000313" key="2">
    <source>
        <dbReference type="EMBL" id="VUD72120.1"/>
    </source>
</evidence>
<dbReference type="Proteomes" id="UP000410984">
    <property type="component" value="Unassembled WGS sequence"/>
</dbReference>
<sequence>MPKPVLEDRPIWPVAPIETAPGEAARTEPDTDQAPSGDEAVPESRISIDSFEGFGSFSS</sequence>
<accession>A0A509ED83</accession>
<protein>
    <submittedName>
        <fullName evidence="2">Uncharacterized protein</fullName>
    </submittedName>
</protein>
<evidence type="ECO:0000313" key="3">
    <source>
        <dbReference type="Proteomes" id="UP000410984"/>
    </source>
</evidence>
<feature type="compositionally biased region" description="Basic and acidic residues" evidence="1">
    <location>
        <begin position="1"/>
        <end position="10"/>
    </location>
</feature>
<dbReference type="RefSeq" id="WP_142583478.1">
    <property type="nucleotide sequence ID" value="NZ_CABFPH010000034.1"/>
</dbReference>
<organism evidence="2 3">
    <name type="scientific">Methylobacterium symbioticum</name>
    <dbReference type="NCBI Taxonomy" id="2584084"/>
    <lineage>
        <taxon>Bacteria</taxon>
        <taxon>Pseudomonadati</taxon>
        <taxon>Pseudomonadota</taxon>
        <taxon>Alphaproteobacteria</taxon>
        <taxon>Hyphomicrobiales</taxon>
        <taxon>Methylobacteriaceae</taxon>
        <taxon>Methylobacterium</taxon>
    </lineage>
</organism>
<evidence type="ECO:0000256" key="1">
    <source>
        <dbReference type="SAM" id="MobiDB-lite"/>
    </source>
</evidence>
<proteinExistence type="predicted"/>
<keyword evidence="3" id="KW-1185">Reference proteome</keyword>
<gene>
    <name evidence="2" type="ORF">MET9862_02714</name>
</gene>
<name>A0A509ED83_9HYPH</name>
<dbReference type="AlphaFoldDB" id="A0A509ED83"/>
<reference evidence="2 3" key="1">
    <citation type="submission" date="2019-06" db="EMBL/GenBank/DDBJ databases">
        <authorList>
            <person name="Rodrigo-Torres L."/>
            <person name="Arahal R. D."/>
            <person name="Lucena T."/>
        </authorList>
    </citation>
    <scope>NUCLEOTIDE SEQUENCE [LARGE SCALE GENOMIC DNA]</scope>
    <source>
        <strain evidence="2 3">SB0023/3</strain>
    </source>
</reference>
<feature type="region of interest" description="Disordered" evidence="1">
    <location>
        <begin position="1"/>
        <end position="59"/>
    </location>
</feature>